<organism evidence="4 5">
    <name type="scientific">Actinotalea soli</name>
    <dbReference type="NCBI Taxonomy" id="2819234"/>
    <lineage>
        <taxon>Bacteria</taxon>
        <taxon>Bacillati</taxon>
        <taxon>Actinomycetota</taxon>
        <taxon>Actinomycetes</taxon>
        <taxon>Micrococcales</taxon>
        <taxon>Cellulomonadaceae</taxon>
        <taxon>Actinotalea</taxon>
    </lineage>
</organism>
<dbReference type="SUPFAM" id="SSF55073">
    <property type="entry name" value="Nucleotide cyclase"/>
    <property type="match status" value="1"/>
</dbReference>
<dbReference type="Gene3D" id="3.30.70.270">
    <property type="match status" value="1"/>
</dbReference>
<dbReference type="SUPFAM" id="SSF48452">
    <property type="entry name" value="TPR-like"/>
    <property type="match status" value="1"/>
</dbReference>
<gene>
    <name evidence="4" type="ORF">J4G33_07245</name>
</gene>
<dbReference type="GO" id="GO:0043709">
    <property type="term" value="P:cell adhesion involved in single-species biofilm formation"/>
    <property type="evidence" value="ECO:0007669"/>
    <property type="project" value="TreeGrafter"/>
</dbReference>
<dbReference type="SMART" id="SM00028">
    <property type="entry name" value="TPR"/>
    <property type="match status" value="2"/>
</dbReference>
<evidence type="ECO:0000259" key="3">
    <source>
        <dbReference type="PROSITE" id="PS50887"/>
    </source>
</evidence>
<dbReference type="Gene3D" id="1.25.40.10">
    <property type="entry name" value="Tetratricopeptide repeat domain"/>
    <property type="match status" value="1"/>
</dbReference>
<dbReference type="RefSeq" id="WP_208055286.1">
    <property type="nucleotide sequence ID" value="NZ_JAGEMK010000003.1"/>
</dbReference>
<keyword evidence="1" id="KW-0802">TPR repeat</keyword>
<evidence type="ECO:0000256" key="2">
    <source>
        <dbReference type="SAM" id="Coils"/>
    </source>
</evidence>
<dbReference type="Pfam" id="PF00990">
    <property type="entry name" value="GGDEF"/>
    <property type="match status" value="1"/>
</dbReference>
<dbReference type="SMART" id="SM00267">
    <property type="entry name" value="GGDEF"/>
    <property type="match status" value="1"/>
</dbReference>
<protein>
    <submittedName>
        <fullName evidence="4">Diguanylate cyclase</fullName>
    </submittedName>
</protein>
<dbReference type="GO" id="GO:0005886">
    <property type="term" value="C:plasma membrane"/>
    <property type="evidence" value="ECO:0007669"/>
    <property type="project" value="TreeGrafter"/>
</dbReference>
<dbReference type="InterPro" id="IPR050469">
    <property type="entry name" value="Diguanylate_Cyclase"/>
</dbReference>
<evidence type="ECO:0000313" key="5">
    <source>
        <dbReference type="Proteomes" id="UP000664209"/>
    </source>
</evidence>
<dbReference type="Pfam" id="PF13424">
    <property type="entry name" value="TPR_12"/>
    <property type="match status" value="1"/>
</dbReference>
<dbReference type="FunFam" id="3.30.70.270:FF:000001">
    <property type="entry name" value="Diguanylate cyclase domain protein"/>
    <property type="match status" value="1"/>
</dbReference>
<dbReference type="GO" id="GO:0052621">
    <property type="term" value="F:diguanylate cyclase activity"/>
    <property type="evidence" value="ECO:0007669"/>
    <property type="project" value="TreeGrafter"/>
</dbReference>
<dbReference type="PANTHER" id="PTHR45138:SF9">
    <property type="entry name" value="DIGUANYLATE CYCLASE DGCM-RELATED"/>
    <property type="match status" value="1"/>
</dbReference>
<comment type="caution">
    <text evidence="4">The sequence shown here is derived from an EMBL/GenBank/DDBJ whole genome shotgun (WGS) entry which is preliminary data.</text>
</comment>
<dbReference type="InterPro" id="IPR043128">
    <property type="entry name" value="Rev_trsase/Diguanyl_cyclase"/>
</dbReference>
<feature type="coiled-coil region" evidence="2">
    <location>
        <begin position="363"/>
        <end position="390"/>
    </location>
</feature>
<dbReference type="CDD" id="cd01949">
    <property type="entry name" value="GGDEF"/>
    <property type="match status" value="1"/>
</dbReference>
<dbReference type="Proteomes" id="UP000664209">
    <property type="component" value="Unassembled WGS sequence"/>
</dbReference>
<dbReference type="GO" id="GO:1902201">
    <property type="term" value="P:negative regulation of bacterial-type flagellum-dependent cell motility"/>
    <property type="evidence" value="ECO:0007669"/>
    <property type="project" value="TreeGrafter"/>
</dbReference>
<dbReference type="EMBL" id="JAGEMK010000003">
    <property type="protein sequence ID" value="MBO1751599.1"/>
    <property type="molecule type" value="Genomic_DNA"/>
</dbReference>
<dbReference type="PROSITE" id="PS50005">
    <property type="entry name" value="TPR"/>
    <property type="match status" value="1"/>
</dbReference>
<reference evidence="4" key="1">
    <citation type="submission" date="2021-03" db="EMBL/GenBank/DDBJ databases">
        <title>Actinotalea soli sp. nov., isolated from soil.</title>
        <authorList>
            <person name="Ping W."/>
            <person name="Zhang J."/>
        </authorList>
    </citation>
    <scope>NUCLEOTIDE SEQUENCE</scope>
    <source>
        <strain evidence="4">BY-33</strain>
    </source>
</reference>
<feature type="domain" description="GGDEF" evidence="3">
    <location>
        <begin position="418"/>
        <end position="549"/>
    </location>
</feature>
<dbReference type="PANTHER" id="PTHR45138">
    <property type="entry name" value="REGULATORY COMPONENTS OF SENSORY TRANSDUCTION SYSTEM"/>
    <property type="match status" value="1"/>
</dbReference>
<accession>A0A939RTQ8</accession>
<sequence length="554" mass="60218">MSAVNEEDVVTTDVLAPDWADLEEELAFLCDSDAHRCAATATAALARARALGDEDAEMRVSYYLAVAHHLLSQDAPALEAAARTVELAEAHEDLVWQSRALSVRGLVHHELGDLEDAVDLLTRAVELRRESGDAAGTAEVLNSLGTVYTATTRFAPEAAQVLTQARHLWLSSGDADRASIAQTNLARTSVAMSARLAATNPRGAKAAARNALRIAQQAIEEADAAGLSRTGVDARIAAAGAHLVAGDLDRAESVIAATGEMLDRFPSPRQQLMLHRVRSQWFVRAGRWDEAVLEACDGLDLGEELDRPAERVELLRTLVEAHEGRGDLEGALRILHELHDHTVSQHEAVAERRAVLLSSRMEVERAERMAETERRRAAALEEHNARLAHEANHDALTGLANRRALDQTLEAWVAERTQAFAVALIDIDHFKLVNDTWSHQVGDDVLARTAGVLRQAVRSHDLAARYGGEEFAILLATPDVRAAADACERIRGAVEALTWDSMPGHRLTISVGLTVSTEHCTPEHLLARADAALYEAKTTGRNRVRVTSPDRVVL</sequence>
<dbReference type="InterPro" id="IPR011990">
    <property type="entry name" value="TPR-like_helical_dom_sf"/>
</dbReference>
<evidence type="ECO:0000256" key="1">
    <source>
        <dbReference type="PROSITE-ProRule" id="PRU00339"/>
    </source>
</evidence>
<feature type="repeat" description="TPR" evidence="1">
    <location>
        <begin position="98"/>
        <end position="131"/>
    </location>
</feature>
<keyword evidence="5" id="KW-1185">Reference proteome</keyword>
<name>A0A939RTQ8_9CELL</name>
<dbReference type="NCBIfam" id="TIGR00254">
    <property type="entry name" value="GGDEF"/>
    <property type="match status" value="1"/>
</dbReference>
<dbReference type="PROSITE" id="PS50887">
    <property type="entry name" value="GGDEF"/>
    <property type="match status" value="1"/>
</dbReference>
<keyword evidence="2" id="KW-0175">Coiled coil</keyword>
<dbReference type="InterPro" id="IPR029787">
    <property type="entry name" value="Nucleotide_cyclase"/>
</dbReference>
<dbReference type="InterPro" id="IPR000160">
    <property type="entry name" value="GGDEF_dom"/>
</dbReference>
<proteinExistence type="predicted"/>
<evidence type="ECO:0000313" key="4">
    <source>
        <dbReference type="EMBL" id="MBO1751599.1"/>
    </source>
</evidence>
<dbReference type="InterPro" id="IPR019734">
    <property type="entry name" value="TPR_rpt"/>
</dbReference>
<dbReference type="AlphaFoldDB" id="A0A939RTQ8"/>